<name>A0A5P1RBP6_9GAMM</name>
<dbReference type="OrthoDB" id="6118257at2"/>
<proteinExistence type="predicted"/>
<reference evidence="1 2" key="1">
    <citation type="journal article" date="2019" name="Biochem. Eng. J.">
        <title>Metabolic engineering of the marine bacteria Neptunomonas concharum for the production of acetoin and meso-2,3-butanediol from acetate.</title>
        <authorList>
            <person name="Li W."/>
            <person name="Pu N."/>
            <person name="Liu C.-X."/>
            <person name="Yuan Q.-P."/>
            <person name="Li Z.-J."/>
        </authorList>
    </citation>
    <scope>NUCLEOTIDE SEQUENCE [LARGE SCALE GENOMIC DNA]</scope>
    <source>
        <strain evidence="1 2">JCM17730</strain>
    </source>
</reference>
<keyword evidence="2" id="KW-1185">Reference proteome</keyword>
<dbReference type="Proteomes" id="UP000324760">
    <property type="component" value="Chromosome"/>
</dbReference>
<dbReference type="EMBL" id="CP043869">
    <property type="protein sequence ID" value="QEQ97017.1"/>
    <property type="molecule type" value="Genomic_DNA"/>
</dbReference>
<accession>A0A5P1RBP6</accession>
<dbReference type="AlphaFoldDB" id="A0A5P1RBP6"/>
<organism evidence="1 2">
    <name type="scientific">Neptunomonas concharum</name>
    <dbReference type="NCBI Taxonomy" id="1031538"/>
    <lineage>
        <taxon>Bacteria</taxon>
        <taxon>Pseudomonadati</taxon>
        <taxon>Pseudomonadota</taxon>
        <taxon>Gammaproteobacteria</taxon>
        <taxon>Oceanospirillales</taxon>
        <taxon>Oceanospirillaceae</taxon>
        <taxon>Neptunomonas</taxon>
    </lineage>
</organism>
<dbReference type="KEGG" id="ncu:F0U83_09970"/>
<dbReference type="RefSeq" id="WP_138987674.1">
    <property type="nucleotide sequence ID" value="NZ_CP043869.1"/>
</dbReference>
<evidence type="ECO:0000313" key="2">
    <source>
        <dbReference type="Proteomes" id="UP000324760"/>
    </source>
</evidence>
<protein>
    <submittedName>
        <fullName evidence="1">Uncharacterized protein</fullName>
    </submittedName>
</protein>
<evidence type="ECO:0000313" key="1">
    <source>
        <dbReference type="EMBL" id="QEQ97017.1"/>
    </source>
</evidence>
<sequence>MFIKIKKNCGIYMEHNGLEKQHLVPVTSNFLINLEQVAEVSFYTIKEKKVRYDLEGHEFDIQPHTRVIHLQMAYAYAMLKENIKGNKGRLVERSYYKLYFTPEEAGQYEELRGRIEEHVLNL</sequence>
<gene>
    <name evidence="1" type="ORF">F0U83_09970</name>
</gene>